<comment type="cofactor">
    <cofactor evidence="2">
        <name>Mn(2+)</name>
        <dbReference type="ChEBI" id="CHEBI:29035"/>
    </cofactor>
</comment>
<evidence type="ECO:0000313" key="10">
    <source>
        <dbReference type="Proteomes" id="UP000199308"/>
    </source>
</evidence>
<accession>A0A1I0BQ99</accession>
<dbReference type="CDD" id="cd00077">
    <property type="entry name" value="HDc"/>
    <property type="match status" value="1"/>
</dbReference>
<evidence type="ECO:0000259" key="8">
    <source>
        <dbReference type="PROSITE" id="PS51831"/>
    </source>
</evidence>
<dbReference type="SUPFAM" id="SSF109604">
    <property type="entry name" value="HD-domain/PDEase-like"/>
    <property type="match status" value="1"/>
</dbReference>
<evidence type="ECO:0000256" key="2">
    <source>
        <dbReference type="ARBA" id="ARBA00001936"/>
    </source>
</evidence>
<sequence length="196" mass="22517">MQSTFLAWLFRMPLIKRWALMYCVKPENIAEHSHQVAIIAHLLAETRNKLYDGTLDANKIAMIALYHDASETRFGDIVSPTKYANKEIAREFKHIETLAEKECVASLPKPFQATFSNIIVQQNIDPEIKKVIKAADILSAYLKAKDELNHHNNEFLHVKEKLDKKLEKLTQEMPEVDYFLKTFAQACTATVDKLSQ</sequence>
<keyword evidence="7" id="KW-0378">Hydrolase</keyword>
<dbReference type="InterPro" id="IPR006674">
    <property type="entry name" value="HD_domain"/>
</dbReference>
<dbReference type="NCBIfam" id="NF003009">
    <property type="entry name" value="PRK03826.1"/>
    <property type="match status" value="1"/>
</dbReference>
<reference evidence="9 10" key="1">
    <citation type="submission" date="2016-10" db="EMBL/GenBank/DDBJ databases">
        <authorList>
            <person name="de Groot N.N."/>
        </authorList>
    </citation>
    <scope>NUCLEOTIDE SEQUENCE [LARGE SCALE GENOMIC DNA]</scope>
    <source>
        <strain evidence="9 10">DSM 19706</strain>
    </source>
</reference>
<comment type="catalytic activity">
    <reaction evidence="1">
        <text>a 2'-deoxyribonucleoside 5'-phosphate + H2O = a 2'-deoxyribonucleoside + phosphate</text>
        <dbReference type="Rhea" id="RHEA:36167"/>
        <dbReference type="ChEBI" id="CHEBI:15377"/>
        <dbReference type="ChEBI" id="CHEBI:18274"/>
        <dbReference type="ChEBI" id="CHEBI:43474"/>
        <dbReference type="ChEBI" id="CHEBI:65317"/>
        <dbReference type="EC" id="3.1.3.89"/>
    </reaction>
</comment>
<dbReference type="InterPro" id="IPR039356">
    <property type="entry name" value="YfbR/HDDC2"/>
</dbReference>
<keyword evidence="10" id="KW-1185">Reference proteome</keyword>
<comment type="cofactor">
    <cofactor evidence="3">
        <name>Co(2+)</name>
        <dbReference type="ChEBI" id="CHEBI:48828"/>
    </cofactor>
</comment>
<organism evidence="9 10">
    <name type="scientific">Thalassotalea agarivorans</name>
    <name type="common">Thalassomonas agarivorans</name>
    <dbReference type="NCBI Taxonomy" id="349064"/>
    <lineage>
        <taxon>Bacteria</taxon>
        <taxon>Pseudomonadati</taxon>
        <taxon>Pseudomonadota</taxon>
        <taxon>Gammaproteobacteria</taxon>
        <taxon>Alteromonadales</taxon>
        <taxon>Colwelliaceae</taxon>
        <taxon>Thalassotalea</taxon>
    </lineage>
</organism>
<keyword evidence="6" id="KW-0479">Metal-binding</keyword>
<dbReference type="STRING" id="349064.SAMN05660429_01020"/>
<dbReference type="Gene3D" id="1.10.3210.10">
    <property type="entry name" value="Hypothetical protein af1432"/>
    <property type="match status" value="1"/>
</dbReference>
<dbReference type="PROSITE" id="PS51831">
    <property type="entry name" value="HD"/>
    <property type="match status" value="1"/>
</dbReference>
<evidence type="ECO:0000256" key="1">
    <source>
        <dbReference type="ARBA" id="ARBA00001638"/>
    </source>
</evidence>
<evidence type="ECO:0000256" key="5">
    <source>
        <dbReference type="ARBA" id="ARBA00012964"/>
    </source>
</evidence>
<dbReference type="OrthoDB" id="9812744at2"/>
<proteinExistence type="predicted"/>
<comment type="subunit">
    <text evidence="4">Homodimer.</text>
</comment>
<evidence type="ECO:0000256" key="7">
    <source>
        <dbReference type="ARBA" id="ARBA00022801"/>
    </source>
</evidence>
<dbReference type="InterPro" id="IPR003607">
    <property type="entry name" value="HD/PDEase_dom"/>
</dbReference>
<dbReference type="EC" id="3.1.3.89" evidence="5"/>
<name>A0A1I0BQ99_THASX</name>
<dbReference type="PANTHER" id="PTHR11845:SF13">
    <property type="entry name" value="5'-DEOXYNUCLEOTIDASE HDDC2"/>
    <property type="match status" value="1"/>
</dbReference>
<evidence type="ECO:0000256" key="4">
    <source>
        <dbReference type="ARBA" id="ARBA00011738"/>
    </source>
</evidence>
<protein>
    <recommendedName>
        <fullName evidence="5">5'-deoxynucleotidase</fullName>
        <ecNumber evidence="5">3.1.3.89</ecNumber>
    </recommendedName>
</protein>
<dbReference type="EMBL" id="FOHK01000004">
    <property type="protein sequence ID" value="SET09067.1"/>
    <property type="molecule type" value="Genomic_DNA"/>
</dbReference>
<dbReference type="GO" id="GO:0046872">
    <property type="term" value="F:metal ion binding"/>
    <property type="evidence" value="ECO:0007669"/>
    <property type="project" value="UniProtKB-KW"/>
</dbReference>
<dbReference type="Proteomes" id="UP000199308">
    <property type="component" value="Unassembled WGS sequence"/>
</dbReference>
<dbReference type="GO" id="GO:0005737">
    <property type="term" value="C:cytoplasm"/>
    <property type="evidence" value="ECO:0007669"/>
    <property type="project" value="TreeGrafter"/>
</dbReference>
<dbReference type="AlphaFoldDB" id="A0A1I0BQ99"/>
<evidence type="ECO:0000256" key="6">
    <source>
        <dbReference type="ARBA" id="ARBA00022723"/>
    </source>
</evidence>
<dbReference type="GO" id="GO:0002953">
    <property type="term" value="F:5'-deoxynucleotidase activity"/>
    <property type="evidence" value="ECO:0007669"/>
    <property type="project" value="UniProtKB-EC"/>
</dbReference>
<evidence type="ECO:0000313" key="9">
    <source>
        <dbReference type="EMBL" id="SET09067.1"/>
    </source>
</evidence>
<evidence type="ECO:0000256" key="3">
    <source>
        <dbReference type="ARBA" id="ARBA00001941"/>
    </source>
</evidence>
<gene>
    <name evidence="9" type="ORF">SAMN05660429_01020</name>
</gene>
<dbReference type="SMART" id="SM00471">
    <property type="entry name" value="HDc"/>
    <property type="match status" value="1"/>
</dbReference>
<dbReference type="PANTHER" id="PTHR11845">
    <property type="entry name" value="5'-DEOXYNUCLEOTIDASE HDDC2"/>
    <property type="match status" value="1"/>
</dbReference>
<dbReference type="RefSeq" id="WP_093328223.1">
    <property type="nucleotide sequence ID" value="NZ_AP027363.1"/>
</dbReference>
<feature type="domain" description="HD" evidence="8">
    <location>
        <begin position="29"/>
        <end position="141"/>
    </location>
</feature>
<dbReference type="Pfam" id="PF12917">
    <property type="entry name" value="YfbR-like"/>
    <property type="match status" value="1"/>
</dbReference>